<feature type="transmembrane region" description="Helical" evidence="6">
    <location>
        <begin position="6"/>
        <end position="25"/>
    </location>
</feature>
<keyword evidence="3 6" id="KW-0812">Transmembrane</keyword>
<dbReference type="Pfam" id="PF04286">
    <property type="entry name" value="DUF445"/>
    <property type="match status" value="1"/>
</dbReference>
<dbReference type="PANTHER" id="PTHR35791">
    <property type="entry name" value="UPF0754 MEMBRANE PROTEIN YHEB"/>
    <property type="match status" value="1"/>
</dbReference>
<keyword evidence="5 6" id="KW-0472">Membrane</keyword>
<evidence type="ECO:0000256" key="5">
    <source>
        <dbReference type="ARBA" id="ARBA00023136"/>
    </source>
</evidence>
<keyword evidence="4 6" id="KW-1133">Transmembrane helix</keyword>
<dbReference type="GO" id="GO:0012505">
    <property type="term" value="C:endomembrane system"/>
    <property type="evidence" value="ECO:0007669"/>
    <property type="project" value="UniProtKB-SubCell"/>
</dbReference>
<evidence type="ECO:0000256" key="2">
    <source>
        <dbReference type="ARBA" id="ARBA00008053"/>
    </source>
</evidence>
<dbReference type="RefSeq" id="WP_187303642.1">
    <property type="nucleotide sequence ID" value="NZ_CBCTQH010000133.1"/>
</dbReference>
<protein>
    <submittedName>
        <fullName evidence="7">DUF445 family protein</fullName>
    </submittedName>
</protein>
<keyword evidence="8" id="KW-1185">Reference proteome</keyword>
<dbReference type="InterPro" id="IPR007383">
    <property type="entry name" value="DUF445"/>
</dbReference>
<proteinExistence type="inferred from homology"/>
<name>A0A923NR37_9FIRM</name>
<comment type="caution">
    <text evidence="7">The sequence shown here is derived from an EMBL/GenBank/DDBJ whole genome shotgun (WGS) entry which is preliminary data.</text>
</comment>
<evidence type="ECO:0000256" key="1">
    <source>
        <dbReference type="ARBA" id="ARBA00004308"/>
    </source>
</evidence>
<evidence type="ECO:0000313" key="7">
    <source>
        <dbReference type="EMBL" id="MBC6680543.1"/>
    </source>
</evidence>
<dbReference type="Proteomes" id="UP000602647">
    <property type="component" value="Unassembled WGS sequence"/>
</dbReference>
<evidence type="ECO:0000256" key="6">
    <source>
        <dbReference type="SAM" id="Phobius"/>
    </source>
</evidence>
<evidence type="ECO:0000256" key="3">
    <source>
        <dbReference type="ARBA" id="ARBA00022692"/>
    </source>
</evidence>
<gene>
    <name evidence="7" type="ORF">H9L42_12000</name>
</gene>
<comment type="subcellular location">
    <subcellularLocation>
        <location evidence="1">Endomembrane system</location>
    </subcellularLocation>
</comment>
<dbReference type="AlphaFoldDB" id="A0A923NR37"/>
<evidence type="ECO:0000313" key="8">
    <source>
        <dbReference type="Proteomes" id="UP000602647"/>
    </source>
</evidence>
<dbReference type="PANTHER" id="PTHR35791:SF1">
    <property type="entry name" value="UPF0754 MEMBRANE PROTEIN YHEB"/>
    <property type="match status" value="1"/>
</dbReference>
<reference evidence="7" key="1">
    <citation type="submission" date="2020-08" db="EMBL/GenBank/DDBJ databases">
        <title>Genome public.</title>
        <authorList>
            <person name="Liu C."/>
            <person name="Sun Q."/>
        </authorList>
    </citation>
    <scope>NUCLEOTIDE SEQUENCE</scope>
    <source>
        <strain evidence="7">BX12</strain>
    </source>
</reference>
<feature type="transmembrane region" description="Helical" evidence="6">
    <location>
        <begin position="280"/>
        <end position="299"/>
    </location>
</feature>
<sequence length="302" mass="33227">MFVLKLIAGPLIGALIGYLTNYIAVKMLFRPHRPVFLFGHRLPFTPGMIPKRKNELAAAVGSAIGDVLLTKKDLAQAIPSESIKGAITEDLWRRFEESKESSVSVGQTITSYIPEERYEPLRERLEDLITEKAVGALRQMDISEIVVREGTELIREKVKGTMLSMMLNEQMIQSIAAPIGEEIENYIEENGAAKIRPIVAGEIARMEAGSLGSLTSRIPLKKDEVDKIVDVLYDTCVEDSVGMITESIDVAGIAETKIKEMDVVALEALIFSVMKKELNAIVNLGALIGFVIGLLNLLVDML</sequence>
<accession>A0A923NR37</accession>
<evidence type="ECO:0000256" key="4">
    <source>
        <dbReference type="ARBA" id="ARBA00022989"/>
    </source>
</evidence>
<organism evidence="7 8">
    <name type="scientific">Zhenpiania hominis</name>
    <dbReference type="NCBI Taxonomy" id="2763644"/>
    <lineage>
        <taxon>Bacteria</taxon>
        <taxon>Bacillati</taxon>
        <taxon>Bacillota</taxon>
        <taxon>Clostridia</taxon>
        <taxon>Peptostreptococcales</taxon>
        <taxon>Anaerovoracaceae</taxon>
        <taxon>Zhenpiania</taxon>
    </lineage>
</organism>
<comment type="similarity">
    <text evidence="2">Belongs to the UPF0754 family.</text>
</comment>
<dbReference type="EMBL" id="JACRYT010000014">
    <property type="protein sequence ID" value="MBC6680543.1"/>
    <property type="molecule type" value="Genomic_DNA"/>
</dbReference>